<dbReference type="EMBL" id="MN739010">
    <property type="protein sequence ID" value="QHT34869.1"/>
    <property type="molecule type" value="Genomic_DNA"/>
</dbReference>
<dbReference type="Gene3D" id="3.80.10.10">
    <property type="entry name" value="Ribonuclease Inhibitor"/>
    <property type="match status" value="1"/>
</dbReference>
<organism evidence="1">
    <name type="scientific">viral metagenome</name>
    <dbReference type="NCBI Taxonomy" id="1070528"/>
    <lineage>
        <taxon>unclassified sequences</taxon>
        <taxon>metagenomes</taxon>
        <taxon>organismal metagenomes</taxon>
    </lineage>
</organism>
<dbReference type="Gene3D" id="2.60.40.10">
    <property type="entry name" value="Immunoglobulins"/>
    <property type="match status" value="1"/>
</dbReference>
<evidence type="ECO:0000313" key="1">
    <source>
        <dbReference type="EMBL" id="QHT34869.1"/>
    </source>
</evidence>
<dbReference type="AlphaFoldDB" id="A0A6C0F2U6"/>
<sequence>MPTPDASQYTRFRRYASIAGDALTSGGSKISPFNTSYSIPMISASSQALFLPSANKETKFTPPPVPSIDGPFWVSQLGNGSNEVTVFGITTDPNDGTLIVCGETNQVLFGGTVGNTFANKKAFVARYTKSGIFIEGGTLGSGLNDVTARAVTTDVHGNIYICGETRENLDSGNGYGTPKGFCVKFSSSFELVWVLEQGSGLFSTYTTALVVSPDGYLYIGGNTRDTDWSDAEPHVPYNFEVAYILVADPALGVILNGGNYGSGSDGATYITALSYIPSLGGIGPPSPLIAIAGYSYTDLEFGEGFDVSNPGGAGSYGFVAFTYPDLSSLASFGIGSGDNQTAFSSMSLVTSPDIGILFLGGQTNEYLDGPDKDSLLAGGGNQGFITGIAFAGPGGFIGVTYFGDEQNFTAVTAISSNNRKIVIGGYTNENLDTGMIYDGMVLTNFTLELGFNDLVFSQLRQIGTGTSFQVLEDMASDTFGNFYVGGYSGERLPNGPSIPGTIGYIAKVSDQPKTYNTPIFFTQDTSYNSGNGYCVLEYTAPLTIDWGDGTVQNITTGSSDTFNHTYSVTGTYNIVVDAKSGGEITLFRANEVGVLKLDVSRCPTLLQLRCDDNLITNLNVSGCPDLQYLRCDSNPLVSLDVSGLASLTNLITGSNSISTLHLEGCGLTDSTTTTLENPILLLSNDNDNPGRVYLYANQQTTYFEGNADEYFSAQLPAWTFIILPDPPG</sequence>
<reference evidence="1" key="1">
    <citation type="journal article" date="2020" name="Nature">
        <title>Giant virus diversity and host interactions through global metagenomics.</title>
        <authorList>
            <person name="Schulz F."/>
            <person name="Roux S."/>
            <person name="Paez-Espino D."/>
            <person name="Jungbluth S."/>
            <person name="Walsh D.A."/>
            <person name="Denef V.J."/>
            <person name="McMahon K.D."/>
            <person name="Konstantinidis K.T."/>
            <person name="Eloe-Fadrosh E.A."/>
            <person name="Kyrpides N.C."/>
            <person name="Woyke T."/>
        </authorList>
    </citation>
    <scope>NUCLEOTIDE SEQUENCE</scope>
    <source>
        <strain evidence="1">GVMAG-M-3300009164-40</strain>
    </source>
</reference>
<accession>A0A6C0F2U6</accession>
<dbReference type="SUPFAM" id="SSF52058">
    <property type="entry name" value="L domain-like"/>
    <property type="match status" value="1"/>
</dbReference>
<dbReference type="PANTHER" id="PTHR35580">
    <property type="entry name" value="CELL SURFACE GLYCOPROTEIN (S-LAYER PROTEIN)-LIKE PROTEIN"/>
    <property type="match status" value="1"/>
</dbReference>
<proteinExistence type="predicted"/>
<dbReference type="InterPro" id="IPR032675">
    <property type="entry name" value="LRR_dom_sf"/>
</dbReference>
<evidence type="ECO:0008006" key="2">
    <source>
        <dbReference type="Google" id="ProtNLM"/>
    </source>
</evidence>
<dbReference type="InterPro" id="IPR013783">
    <property type="entry name" value="Ig-like_fold"/>
</dbReference>
<protein>
    <recommendedName>
        <fullName evidence="2">PKD domain-containing protein</fullName>
    </recommendedName>
</protein>
<dbReference type="InterPro" id="IPR052918">
    <property type="entry name" value="Motility_Chemotaxis_Reg"/>
</dbReference>
<name>A0A6C0F2U6_9ZZZZ</name>
<dbReference type="PANTHER" id="PTHR35580:SF1">
    <property type="entry name" value="PHYTASE-LIKE DOMAIN-CONTAINING PROTEIN"/>
    <property type="match status" value="1"/>
</dbReference>